<accession>M6WEI5</accession>
<dbReference type="EMBL" id="AKWF02000143">
    <property type="protein sequence ID" value="EMO60188.1"/>
    <property type="molecule type" value="Genomic_DNA"/>
</dbReference>
<dbReference type="AlphaFoldDB" id="M6WEI5"/>
<protein>
    <submittedName>
        <fullName evidence="1">Uncharacterized protein</fullName>
    </submittedName>
</protein>
<organism evidence="1 2">
    <name type="scientific">Leptospira borgpetersenii serovar Pomona str. 200901868</name>
    <dbReference type="NCBI Taxonomy" id="1192866"/>
    <lineage>
        <taxon>Bacteria</taxon>
        <taxon>Pseudomonadati</taxon>
        <taxon>Spirochaetota</taxon>
        <taxon>Spirochaetia</taxon>
        <taxon>Leptospirales</taxon>
        <taxon>Leptospiraceae</taxon>
        <taxon>Leptospira</taxon>
    </lineage>
</organism>
<reference evidence="1 2" key="1">
    <citation type="submission" date="2013-01" db="EMBL/GenBank/DDBJ databases">
        <authorList>
            <person name="Harkins D.M."/>
            <person name="Durkin A.S."/>
            <person name="Brinkac L.M."/>
            <person name="Haft D.H."/>
            <person name="Selengut J.D."/>
            <person name="Sanka R."/>
            <person name="DePew J."/>
            <person name="Purushe J."/>
            <person name="Picardeau M."/>
            <person name="Werts C."/>
            <person name="Goarant C."/>
            <person name="Vinetz J.M."/>
            <person name="Sutton G.G."/>
            <person name="Nierman W.C."/>
            <person name="Fouts D.E."/>
        </authorList>
    </citation>
    <scope>NUCLEOTIDE SEQUENCE [LARGE SCALE GENOMIC DNA]</scope>
    <source>
        <strain evidence="1 2">200901868</strain>
    </source>
</reference>
<dbReference type="STRING" id="1192866.LEP1GSC133_0104"/>
<evidence type="ECO:0000313" key="1">
    <source>
        <dbReference type="EMBL" id="EMO60188.1"/>
    </source>
</evidence>
<proteinExistence type="predicted"/>
<name>M6WEI5_LEPBO</name>
<feature type="non-terminal residue" evidence="1">
    <location>
        <position position="55"/>
    </location>
</feature>
<comment type="caution">
    <text evidence="1">The sequence shown here is derived from an EMBL/GenBank/DDBJ whole genome shotgun (WGS) entry which is preliminary data.</text>
</comment>
<evidence type="ECO:0000313" key="2">
    <source>
        <dbReference type="Proteomes" id="UP000012159"/>
    </source>
</evidence>
<sequence>MEKKETWTTSFLQKSSEQSDELTMKEMYDSISGIVTSMQENLPSGVSMNVNVNEI</sequence>
<gene>
    <name evidence="1" type="ORF">LEP1GSC133_0104</name>
</gene>
<dbReference type="Proteomes" id="UP000012159">
    <property type="component" value="Unassembled WGS sequence"/>
</dbReference>